<comment type="caution">
    <text evidence="10">The sequence shown here is derived from an EMBL/GenBank/DDBJ whole genome shotgun (WGS) entry which is preliminary data.</text>
</comment>
<dbReference type="InterPro" id="IPR049560">
    <property type="entry name" value="MeTrfase_RsmB-F_NOP2_cat"/>
</dbReference>
<dbReference type="PANTHER" id="PTHR22807">
    <property type="entry name" value="NOP2 YEAST -RELATED NOL1/NOP2/FMU SUN DOMAIN-CONTAINING"/>
    <property type="match status" value="1"/>
</dbReference>
<dbReference type="InterPro" id="IPR018314">
    <property type="entry name" value="RsmB/NOL1/NOP2-like_CS"/>
</dbReference>
<protein>
    <submittedName>
        <fullName evidence="10">rRNA cytosine-C5-methyltransferase</fullName>
    </submittedName>
</protein>
<dbReference type="RefSeq" id="WP_065146801.1">
    <property type="nucleotide sequence ID" value="NZ_LZLS01000214.1"/>
</dbReference>
<dbReference type="Proteomes" id="UP000093928">
    <property type="component" value="Unassembled WGS sequence"/>
</dbReference>
<organism evidence="10 11">
    <name type="scientific">Mycobacterium asiaticum</name>
    <dbReference type="NCBI Taxonomy" id="1790"/>
    <lineage>
        <taxon>Bacteria</taxon>
        <taxon>Bacillati</taxon>
        <taxon>Actinomycetota</taxon>
        <taxon>Actinomycetes</taxon>
        <taxon>Mycobacteriales</taxon>
        <taxon>Mycobacteriaceae</taxon>
        <taxon>Mycobacterium</taxon>
    </lineage>
</organism>
<dbReference type="CDD" id="cd00620">
    <property type="entry name" value="Methyltransferase_Sun"/>
    <property type="match status" value="1"/>
</dbReference>
<evidence type="ECO:0000256" key="6">
    <source>
        <dbReference type="ARBA" id="ARBA00059465"/>
    </source>
</evidence>
<feature type="binding site" evidence="7">
    <location>
        <position position="360"/>
    </location>
    <ligand>
        <name>S-adenosyl-L-methionine</name>
        <dbReference type="ChEBI" id="CHEBI:59789"/>
    </ligand>
</feature>
<proteinExistence type="inferred from homology"/>
<dbReference type="Pfam" id="PF01029">
    <property type="entry name" value="NusB"/>
    <property type="match status" value="1"/>
</dbReference>
<feature type="binding site" evidence="7">
    <location>
        <position position="320"/>
    </location>
    <ligand>
        <name>S-adenosyl-L-methionine</name>
        <dbReference type="ChEBI" id="CHEBI:59789"/>
    </ligand>
</feature>
<dbReference type="Pfam" id="PF01189">
    <property type="entry name" value="Methyltr_RsmB-F"/>
    <property type="match status" value="1"/>
</dbReference>
<evidence type="ECO:0000256" key="3">
    <source>
        <dbReference type="ARBA" id="ARBA00022679"/>
    </source>
</evidence>
<evidence type="ECO:0000256" key="5">
    <source>
        <dbReference type="ARBA" id="ARBA00022884"/>
    </source>
</evidence>
<dbReference type="GO" id="GO:0003723">
    <property type="term" value="F:RNA binding"/>
    <property type="evidence" value="ECO:0007669"/>
    <property type="project" value="UniProtKB-UniRule"/>
</dbReference>
<feature type="region of interest" description="Disordered" evidence="8">
    <location>
        <begin position="1"/>
        <end position="36"/>
    </location>
</feature>
<feature type="binding site" evidence="7">
    <location>
        <begin position="295"/>
        <end position="301"/>
    </location>
    <ligand>
        <name>S-adenosyl-L-methionine</name>
        <dbReference type="ChEBI" id="CHEBI:59789"/>
    </ligand>
</feature>
<evidence type="ECO:0000259" key="9">
    <source>
        <dbReference type="PROSITE" id="PS51686"/>
    </source>
</evidence>
<feature type="active site" description="Nucleophile" evidence="7">
    <location>
        <position position="413"/>
    </location>
</feature>
<comment type="function">
    <text evidence="6">May act as RNA methyltransferase.</text>
</comment>
<evidence type="ECO:0000256" key="1">
    <source>
        <dbReference type="ARBA" id="ARBA00007494"/>
    </source>
</evidence>
<evidence type="ECO:0000256" key="8">
    <source>
        <dbReference type="SAM" id="MobiDB-lite"/>
    </source>
</evidence>
<dbReference type="CDD" id="cd02440">
    <property type="entry name" value="AdoMet_MTases"/>
    <property type="match status" value="1"/>
</dbReference>
<dbReference type="OrthoDB" id="9810297at2"/>
<dbReference type="InterPro" id="IPR035926">
    <property type="entry name" value="NusB-like_sf"/>
</dbReference>
<dbReference type="GO" id="GO:0006355">
    <property type="term" value="P:regulation of DNA-templated transcription"/>
    <property type="evidence" value="ECO:0007669"/>
    <property type="project" value="InterPro"/>
</dbReference>
<dbReference type="PRINTS" id="PR02008">
    <property type="entry name" value="RCMTFAMILY"/>
</dbReference>
<dbReference type="SUPFAM" id="SSF53335">
    <property type="entry name" value="S-adenosyl-L-methionine-dependent methyltransferases"/>
    <property type="match status" value="1"/>
</dbReference>
<keyword evidence="3 7" id="KW-0808">Transferase</keyword>
<evidence type="ECO:0000256" key="7">
    <source>
        <dbReference type="PROSITE-ProRule" id="PRU01023"/>
    </source>
</evidence>
<dbReference type="AlphaFoldDB" id="A0A1A3NIJ5"/>
<dbReference type="FunFam" id="3.40.50.150:FF:000257">
    <property type="entry name" value="16S rRNA methyltransferase"/>
    <property type="match status" value="1"/>
</dbReference>
<keyword evidence="4 7" id="KW-0949">S-adenosyl-L-methionine</keyword>
<accession>A0A1A3NIJ5</accession>
<dbReference type="PANTHER" id="PTHR22807:SF53">
    <property type="entry name" value="RIBOSOMAL RNA SMALL SUBUNIT METHYLTRANSFERASE B-RELATED"/>
    <property type="match status" value="1"/>
</dbReference>
<evidence type="ECO:0000313" key="11">
    <source>
        <dbReference type="Proteomes" id="UP000093928"/>
    </source>
</evidence>
<dbReference type="InterPro" id="IPR023267">
    <property type="entry name" value="RCMT"/>
</dbReference>
<keyword evidence="2 7" id="KW-0489">Methyltransferase</keyword>
<feature type="binding site" evidence="7">
    <location>
        <position position="344"/>
    </location>
    <ligand>
        <name>S-adenosyl-L-methionine</name>
        <dbReference type="ChEBI" id="CHEBI:59789"/>
    </ligand>
</feature>
<dbReference type="PROSITE" id="PS51686">
    <property type="entry name" value="SAM_MT_RSMB_NOP"/>
    <property type="match status" value="1"/>
</dbReference>
<evidence type="ECO:0000256" key="2">
    <source>
        <dbReference type="ARBA" id="ARBA00022603"/>
    </source>
</evidence>
<keyword evidence="5 7" id="KW-0694">RNA-binding</keyword>
<dbReference type="InterPro" id="IPR029063">
    <property type="entry name" value="SAM-dependent_MTases_sf"/>
</dbReference>
<evidence type="ECO:0000313" key="10">
    <source>
        <dbReference type="EMBL" id="OBK20869.1"/>
    </source>
</evidence>
<dbReference type="GO" id="GO:0008173">
    <property type="term" value="F:RNA methyltransferase activity"/>
    <property type="evidence" value="ECO:0007669"/>
    <property type="project" value="InterPro"/>
</dbReference>
<dbReference type="Gene3D" id="3.40.50.150">
    <property type="entry name" value="Vaccinia Virus protein VP39"/>
    <property type="match status" value="1"/>
</dbReference>
<dbReference type="EMBL" id="LZLS01000214">
    <property type="protein sequence ID" value="OBK20869.1"/>
    <property type="molecule type" value="Genomic_DNA"/>
</dbReference>
<dbReference type="SUPFAM" id="SSF48013">
    <property type="entry name" value="NusB-like"/>
    <property type="match status" value="1"/>
</dbReference>
<dbReference type="Gene3D" id="1.10.940.10">
    <property type="entry name" value="NusB-like"/>
    <property type="match status" value="1"/>
</dbReference>
<dbReference type="PROSITE" id="PS01153">
    <property type="entry name" value="NOL1_NOP2_SUN"/>
    <property type="match status" value="1"/>
</dbReference>
<feature type="domain" description="SAM-dependent MTase RsmB/NOP-type" evidence="9">
    <location>
        <begin position="193"/>
        <end position="473"/>
    </location>
</feature>
<evidence type="ECO:0000256" key="4">
    <source>
        <dbReference type="ARBA" id="ARBA00022691"/>
    </source>
</evidence>
<feature type="compositionally biased region" description="Polar residues" evidence="8">
    <location>
        <begin position="17"/>
        <end position="26"/>
    </location>
</feature>
<dbReference type="InterPro" id="IPR001678">
    <property type="entry name" value="MeTrfase_RsmB-F_NOP2_dom"/>
</dbReference>
<sequence>MSQDKPYRKRPDRKPQRTPQRGQKPQTRPRRKPLDPARRAAFDALRAVSERNAYANLVLPALLRERGITGRDAAFATELTYGTCRTQGLLDAVIGAAAGRAPDTINPILLELLRLGAYQLLRTRVDAHAAVSTTVDQAGIEFDSARAGFVNGVLRTIAGRDEKSWVEELAPRNDPVGHAAFVHAHPRWIAQSFADALGASAGELEAALASDDERPQVHLAARPGVLSAAELADAVGGTVGRYSPYAVYLPGGDPGQLAPVRAGQALVQDEGSQLVARALTLAPVDGDAGRWLDLCAGPGGKTALLAAIGAQSGASVTAVEPSEHRAELVAENTSGLPVEIVRVDGRESGLQPGFDRVLVDAPCTGLGALRRRPEARWRRQPSDVPTLAKLQRELLAAAIALTRPGGVVLYATCSPHLAETVGVVADALRRHPVEALDTRPFFEPVDLGGGPYVQLWPHRHGTDAMFAAALRRQ</sequence>
<gene>
    <name evidence="10" type="ORF">A5634_11860</name>
</gene>
<dbReference type="GO" id="GO:0001510">
    <property type="term" value="P:RNA methylation"/>
    <property type="evidence" value="ECO:0007669"/>
    <property type="project" value="InterPro"/>
</dbReference>
<reference evidence="10 11" key="1">
    <citation type="submission" date="2016-06" db="EMBL/GenBank/DDBJ databases">
        <authorList>
            <person name="Kjaerup R.B."/>
            <person name="Dalgaard T.S."/>
            <person name="Juul-Madsen H.R."/>
        </authorList>
    </citation>
    <scope>NUCLEOTIDE SEQUENCE [LARGE SCALE GENOMIC DNA]</scope>
    <source>
        <strain evidence="10 11">1165133.8</strain>
    </source>
</reference>
<comment type="similarity">
    <text evidence="1 7">Belongs to the class I-like SAM-binding methyltransferase superfamily. RsmB/NOP family.</text>
</comment>
<name>A0A1A3NIJ5_MYCAS</name>
<dbReference type="InterPro" id="IPR048019">
    <property type="entry name" value="RsmB-like_N"/>
</dbReference>
<dbReference type="InterPro" id="IPR006027">
    <property type="entry name" value="NusB_RsmB_TIM44"/>
</dbReference>